<reference evidence="3" key="1">
    <citation type="submission" date="2018-08" db="EMBL/GenBank/DDBJ databases">
        <authorList>
            <person name="Chevrot R."/>
        </authorList>
    </citation>
    <scope>NUCLEOTIDE SEQUENCE [LARGE SCALE GENOMIC DNA]</scope>
</reference>
<feature type="domain" description="DUF4183" evidence="1">
    <location>
        <begin position="69"/>
        <end position="138"/>
    </location>
</feature>
<organism evidence="2 3">
    <name type="scientific">Paenibacillus alvei</name>
    <name type="common">Bacillus alvei</name>
    <dbReference type="NCBI Taxonomy" id="44250"/>
    <lineage>
        <taxon>Bacteria</taxon>
        <taxon>Bacillati</taxon>
        <taxon>Bacillota</taxon>
        <taxon>Bacilli</taxon>
        <taxon>Bacillales</taxon>
        <taxon>Paenibacillaceae</taxon>
        <taxon>Paenibacillus</taxon>
    </lineage>
</organism>
<dbReference type="AlphaFoldDB" id="A0A383R886"/>
<gene>
    <name evidence="2" type="ORF">PBLR_11156</name>
</gene>
<protein>
    <submittedName>
        <fullName evidence="2">Conserved repeat protein</fullName>
    </submittedName>
</protein>
<sequence length="147" mass="16199">MMNDGNGVIRLTAKPWIIKIEHPYAASSATSSTIMPPQSCASIFPAPPPQPPPPEKDRILKVDTFQYVAICDGLKYEYTNAEAQPQYGSSDILNPSTVSYTNLFLNGMLQPLNVYKVETGLLTLNEVPVEGTPLTLQFVKIYHVEIS</sequence>
<dbReference type="Proteomes" id="UP000304148">
    <property type="component" value="Chromosome"/>
</dbReference>
<evidence type="ECO:0000313" key="3">
    <source>
        <dbReference type="Proteomes" id="UP000304148"/>
    </source>
</evidence>
<dbReference type="InterPro" id="IPR025237">
    <property type="entry name" value="DUF4183"/>
</dbReference>
<accession>A0A383R886</accession>
<proteinExistence type="predicted"/>
<name>A0A383R886_PAEAL</name>
<dbReference type="Pfam" id="PF13799">
    <property type="entry name" value="DUF4183"/>
    <property type="match status" value="1"/>
</dbReference>
<evidence type="ECO:0000259" key="1">
    <source>
        <dbReference type="Pfam" id="PF13799"/>
    </source>
</evidence>
<dbReference type="EMBL" id="LS992241">
    <property type="protein sequence ID" value="SYX82734.1"/>
    <property type="molecule type" value="Genomic_DNA"/>
</dbReference>
<evidence type="ECO:0000313" key="2">
    <source>
        <dbReference type="EMBL" id="SYX82734.1"/>
    </source>
</evidence>